<organism evidence="2 3">
    <name type="scientific">Penicillium subrubescens</name>
    <dbReference type="NCBI Taxonomy" id="1316194"/>
    <lineage>
        <taxon>Eukaryota</taxon>
        <taxon>Fungi</taxon>
        <taxon>Dikarya</taxon>
        <taxon>Ascomycota</taxon>
        <taxon>Pezizomycotina</taxon>
        <taxon>Eurotiomycetes</taxon>
        <taxon>Eurotiomycetidae</taxon>
        <taxon>Eurotiales</taxon>
        <taxon>Aspergillaceae</taxon>
        <taxon>Penicillium</taxon>
    </lineage>
</organism>
<name>A0A1Q5UAN4_9EURO</name>
<sequence length="552" mass="63176">MPEESVPKSSPEQRNANALLGVRRHSFYRSPVHFDAHSLLHFVDAQLDAAEDHMRALREDPRYFADMLRERKDHAMEHVAWSPSARPVQVKESWNHTIRVVIREAYAALGMWTAVKVQLQALSRLMADHGVGLEPHEALSQPLGDALANMVWLLELMFEMPFATFLEVLPPSPLMRDSFGKTITLDGKLQYLPTQQACEDTTKGGIIRTVAMLMNKDIRKDVGLPTLMDLFDTVLLKDQATVSLLSPLVMRTISDLSALAECVREIFAFQPWARNIRSALERKEASFRQDWEKAKARWLLPDKAWNQSDLATSGAPVEERFAYPVNQKPSRKRTNAMQRAEANLDKFWGEADREILDHLKQMELPFDATWVPYRTPNWVEPMSRREPRAPHVPQVSQDVIDFELAHRTQQRPSKSQTGNTQPEKAKTRGPAQAPSSEFPIPPPEDGTPTPKISVTHESLQVFRMLLPHRWEGGLSGQLPWRDFKSAMTEAGFWSESTSGSSVGFIHDKTRQRIQVHRPHPHSKYEFRAARNIGRHLRRRFGWNEKTFCLKST</sequence>
<dbReference type="STRING" id="1316194.A0A1Q5UAN4"/>
<dbReference type="PANTHER" id="PTHR40788:SF2">
    <property type="entry name" value="CLR5 DOMAIN-CONTAINING PROTEIN"/>
    <property type="match status" value="1"/>
</dbReference>
<protein>
    <submittedName>
        <fullName evidence="2">Uncharacterized protein</fullName>
    </submittedName>
</protein>
<dbReference type="EMBL" id="MNBE01000507">
    <property type="protein sequence ID" value="OKP09521.1"/>
    <property type="molecule type" value="Genomic_DNA"/>
</dbReference>
<keyword evidence="3" id="KW-1185">Reference proteome</keyword>
<comment type="caution">
    <text evidence="2">The sequence shown here is derived from an EMBL/GenBank/DDBJ whole genome shotgun (WGS) entry which is preliminary data.</text>
</comment>
<evidence type="ECO:0000313" key="2">
    <source>
        <dbReference type="EMBL" id="OKP09521.1"/>
    </source>
</evidence>
<feature type="region of interest" description="Disordered" evidence="1">
    <location>
        <begin position="407"/>
        <end position="450"/>
    </location>
</feature>
<evidence type="ECO:0000313" key="3">
    <source>
        <dbReference type="Proteomes" id="UP000186955"/>
    </source>
</evidence>
<dbReference type="PANTHER" id="PTHR40788">
    <property type="entry name" value="CLR5 DOMAIN-CONTAINING PROTEIN-RELATED"/>
    <property type="match status" value="1"/>
</dbReference>
<dbReference type="AlphaFoldDB" id="A0A1Q5UAN4"/>
<accession>A0A1Q5UAN4</accession>
<gene>
    <name evidence="2" type="ORF">PENSUB_5128</name>
</gene>
<feature type="compositionally biased region" description="Polar residues" evidence="1">
    <location>
        <begin position="410"/>
        <end position="422"/>
    </location>
</feature>
<reference evidence="2 3" key="1">
    <citation type="submission" date="2016-10" db="EMBL/GenBank/DDBJ databases">
        <title>Genome sequence of the ascomycete fungus Penicillium subrubescens.</title>
        <authorList>
            <person name="De Vries R.P."/>
            <person name="Peng M."/>
            <person name="Dilokpimol A."/>
            <person name="Hilden K."/>
            <person name="Makela M.R."/>
            <person name="Grigoriev I."/>
            <person name="Riley R."/>
            <person name="Granchi Z."/>
        </authorList>
    </citation>
    <scope>NUCLEOTIDE SEQUENCE [LARGE SCALE GENOMIC DNA]</scope>
    <source>
        <strain evidence="2 3">CBS 132785</strain>
    </source>
</reference>
<evidence type="ECO:0000256" key="1">
    <source>
        <dbReference type="SAM" id="MobiDB-lite"/>
    </source>
</evidence>
<proteinExistence type="predicted"/>
<dbReference type="Proteomes" id="UP000186955">
    <property type="component" value="Unassembled WGS sequence"/>
</dbReference>